<evidence type="ECO:0000259" key="5">
    <source>
        <dbReference type="PROSITE" id="PS50110"/>
    </source>
</evidence>
<evidence type="ECO:0000259" key="4">
    <source>
        <dbReference type="PROSITE" id="PS50043"/>
    </source>
</evidence>
<dbReference type="PRINTS" id="PR00038">
    <property type="entry name" value="HTHLUXR"/>
</dbReference>
<organism evidence="6 7">
    <name type="scientific">Steroidobacter agaridevorans</name>
    <dbReference type="NCBI Taxonomy" id="2695856"/>
    <lineage>
        <taxon>Bacteria</taxon>
        <taxon>Pseudomonadati</taxon>
        <taxon>Pseudomonadota</taxon>
        <taxon>Gammaproteobacteria</taxon>
        <taxon>Steroidobacterales</taxon>
        <taxon>Steroidobacteraceae</taxon>
        <taxon>Steroidobacter</taxon>
    </lineage>
</organism>
<dbReference type="PANTHER" id="PTHR43214:SF43">
    <property type="entry name" value="TWO-COMPONENT RESPONSE REGULATOR"/>
    <property type="match status" value="1"/>
</dbReference>
<comment type="caution">
    <text evidence="6">The sequence shown here is derived from an EMBL/GenBank/DDBJ whole genome shotgun (WGS) entry which is preliminary data.</text>
</comment>
<evidence type="ECO:0000256" key="1">
    <source>
        <dbReference type="ARBA" id="ARBA00022553"/>
    </source>
</evidence>
<sequence length="212" mass="23033">MDLDKSEQLIRVLVVDDHPLLRGGIAAVLDGAPDLQLIAEAGSGQEAIDAFRTHHPDVTLMDLQMEGMDGVSATEAIRAEWPDARVLMLTTYGGDGHAVRALKAGASGYLLKSMIRKDLPDAIRAVHAGRRRIPAEVAEALASHFTDDALSPRELDVLQRIARGNSNRRVASQLSISEDTVKTHMKNIMSKLGANDRTHAVMIALKRGMIEM</sequence>
<dbReference type="InterPro" id="IPR039420">
    <property type="entry name" value="WalR-like"/>
</dbReference>
<reference evidence="7" key="1">
    <citation type="submission" date="2020-01" db="EMBL/GenBank/DDBJ databases">
        <title>'Steroidobacter agaridevorans' sp. nov., agar-degrading bacteria isolated from rhizosphere soils.</title>
        <authorList>
            <person name="Ikenaga M."/>
            <person name="Kataoka M."/>
            <person name="Murouchi A."/>
            <person name="Katsuragi S."/>
            <person name="Sakai M."/>
        </authorList>
    </citation>
    <scope>NUCLEOTIDE SEQUENCE [LARGE SCALE GENOMIC DNA]</scope>
    <source>
        <strain evidence="7">YU21-B</strain>
    </source>
</reference>
<dbReference type="SUPFAM" id="SSF46894">
    <property type="entry name" value="C-terminal effector domain of the bipartite response regulators"/>
    <property type="match status" value="1"/>
</dbReference>
<dbReference type="Pfam" id="PF00072">
    <property type="entry name" value="Response_reg"/>
    <property type="match status" value="1"/>
</dbReference>
<dbReference type="CDD" id="cd17535">
    <property type="entry name" value="REC_NarL-like"/>
    <property type="match status" value="1"/>
</dbReference>
<dbReference type="InterPro" id="IPR000792">
    <property type="entry name" value="Tscrpt_reg_LuxR_C"/>
</dbReference>
<evidence type="ECO:0000256" key="3">
    <source>
        <dbReference type="PROSITE-ProRule" id="PRU00169"/>
    </source>
</evidence>
<protein>
    <submittedName>
        <fullName evidence="6">DNA-binding response regulator</fullName>
    </submittedName>
</protein>
<dbReference type="Proteomes" id="UP000445000">
    <property type="component" value="Unassembled WGS sequence"/>
</dbReference>
<accession>A0A829YL72</accession>
<dbReference type="AlphaFoldDB" id="A0A829YL72"/>
<dbReference type="EMBL" id="BLJN01000008">
    <property type="protein sequence ID" value="GFE84174.1"/>
    <property type="molecule type" value="Genomic_DNA"/>
</dbReference>
<dbReference type="RefSeq" id="WP_161815780.1">
    <property type="nucleotide sequence ID" value="NZ_BLJN01000008.1"/>
</dbReference>
<dbReference type="SMART" id="SM00448">
    <property type="entry name" value="REC"/>
    <property type="match status" value="1"/>
</dbReference>
<name>A0A829YL72_9GAMM</name>
<dbReference type="PROSITE" id="PS50110">
    <property type="entry name" value="RESPONSE_REGULATORY"/>
    <property type="match status" value="1"/>
</dbReference>
<dbReference type="Pfam" id="PF00196">
    <property type="entry name" value="GerE"/>
    <property type="match status" value="1"/>
</dbReference>
<dbReference type="CDD" id="cd06170">
    <property type="entry name" value="LuxR_C_like"/>
    <property type="match status" value="1"/>
</dbReference>
<dbReference type="GO" id="GO:0003677">
    <property type="term" value="F:DNA binding"/>
    <property type="evidence" value="ECO:0007669"/>
    <property type="project" value="UniProtKB-KW"/>
</dbReference>
<dbReference type="InterPro" id="IPR058245">
    <property type="entry name" value="NreC/VraR/RcsB-like_REC"/>
</dbReference>
<dbReference type="Gene3D" id="3.40.50.2300">
    <property type="match status" value="1"/>
</dbReference>
<dbReference type="GO" id="GO:0000160">
    <property type="term" value="P:phosphorelay signal transduction system"/>
    <property type="evidence" value="ECO:0007669"/>
    <property type="project" value="InterPro"/>
</dbReference>
<dbReference type="SUPFAM" id="SSF52172">
    <property type="entry name" value="CheY-like"/>
    <property type="match status" value="1"/>
</dbReference>
<evidence type="ECO:0000313" key="6">
    <source>
        <dbReference type="EMBL" id="GFE84174.1"/>
    </source>
</evidence>
<dbReference type="InterPro" id="IPR016032">
    <property type="entry name" value="Sig_transdc_resp-reg_C-effctor"/>
</dbReference>
<dbReference type="GO" id="GO:0006355">
    <property type="term" value="P:regulation of DNA-templated transcription"/>
    <property type="evidence" value="ECO:0007669"/>
    <property type="project" value="InterPro"/>
</dbReference>
<feature type="domain" description="HTH luxR-type" evidence="4">
    <location>
        <begin position="143"/>
        <end position="208"/>
    </location>
</feature>
<dbReference type="PROSITE" id="PS50043">
    <property type="entry name" value="HTH_LUXR_2"/>
    <property type="match status" value="1"/>
</dbReference>
<dbReference type="SMART" id="SM00421">
    <property type="entry name" value="HTH_LUXR"/>
    <property type="match status" value="1"/>
</dbReference>
<dbReference type="PROSITE" id="PS00622">
    <property type="entry name" value="HTH_LUXR_1"/>
    <property type="match status" value="1"/>
</dbReference>
<evidence type="ECO:0000313" key="7">
    <source>
        <dbReference type="Proteomes" id="UP000445000"/>
    </source>
</evidence>
<dbReference type="InterPro" id="IPR001789">
    <property type="entry name" value="Sig_transdc_resp-reg_receiver"/>
</dbReference>
<keyword evidence="7" id="KW-1185">Reference proteome</keyword>
<evidence type="ECO:0000256" key="2">
    <source>
        <dbReference type="ARBA" id="ARBA00023125"/>
    </source>
</evidence>
<keyword evidence="1 3" id="KW-0597">Phosphoprotein</keyword>
<dbReference type="PANTHER" id="PTHR43214">
    <property type="entry name" value="TWO-COMPONENT RESPONSE REGULATOR"/>
    <property type="match status" value="1"/>
</dbReference>
<gene>
    <name evidence="6" type="ORF">GCM10011487_61740</name>
</gene>
<proteinExistence type="predicted"/>
<feature type="modified residue" description="4-aspartylphosphate" evidence="3">
    <location>
        <position position="62"/>
    </location>
</feature>
<feature type="domain" description="Response regulatory" evidence="5">
    <location>
        <begin position="11"/>
        <end position="127"/>
    </location>
</feature>
<keyword evidence="2 6" id="KW-0238">DNA-binding</keyword>
<dbReference type="InterPro" id="IPR011006">
    <property type="entry name" value="CheY-like_superfamily"/>
</dbReference>